<evidence type="ECO:0008006" key="4">
    <source>
        <dbReference type="Google" id="ProtNLM"/>
    </source>
</evidence>
<organism evidence="2 3">
    <name type="scientific">Batillaria attramentaria</name>
    <dbReference type="NCBI Taxonomy" id="370345"/>
    <lineage>
        <taxon>Eukaryota</taxon>
        <taxon>Metazoa</taxon>
        <taxon>Spiralia</taxon>
        <taxon>Lophotrochozoa</taxon>
        <taxon>Mollusca</taxon>
        <taxon>Gastropoda</taxon>
        <taxon>Caenogastropoda</taxon>
        <taxon>Sorbeoconcha</taxon>
        <taxon>Cerithioidea</taxon>
        <taxon>Batillariidae</taxon>
        <taxon>Batillaria</taxon>
    </lineage>
</organism>
<name>A0ABD0KDQ1_9CAEN</name>
<feature type="signal peptide" evidence="1">
    <location>
        <begin position="1"/>
        <end position="31"/>
    </location>
</feature>
<gene>
    <name evidence="2" type="ORF">BaRGS_00023618</name>
</gene>
<reference evidence="2 3" key="1">
    <citation type="journal article" date="2023" name="Sci. Data">
        <title>Genome assembly of the Korean intertidal mud-creeper Batillaria attramentaria.</title>
        <authorList>
            <person name="Patra A.K."/>
            <person name="Ho P.T."/>
            <person name="Jun S."/>
            <person name="Lee S.J."/>
            <person name="Kim Y."/>
            <person name="Won Y.J."/>
        </authorList>
    </citation>
    <scope>NUCLEOTIDE SEQUENCE [LARGE SCALE GENOMIC DNA]</scope>
    <source>
        <strain evidence="2">Wonlab-2016</strain>
    </source>
</reference>
<feature type="chain" id="PRO_5044830543" description="Secreted protein" evidence="1">
    <location>
        <begin position="32"/>
        <end position="113"/>
    </location>
</feature>
<proteinExistence type="predicted"/>
<keyword evidence="3" id="KW-1185">Reference proteome</keyword>
<sequence length="113" mass="12590">MQSIDACGRTQGRRVFPQMLLLVFTYDGVLTLNGGKCGRSDGHSLITRHMPYATYGGILHDKGLHSLVRLLHVWNSTRRGVHKQQAFHDGRVKQRSSSFAPGNVGFALLSPRF</sequence>
<dbReference type="EMBL" id="JACVVK020000198">
    <property type="protein sequence ID" value="KAK7485208.1"/>
    <property type="molecule type" value="Genomic_DNA"/>
</dbReference>
<evidence type="ECO:0000256" key="1">
    <source>
        <dbReference type="SAM" id="SignalP"/>
    </source>
</evidence>
<evidence type="ECO:0000313" key="3">
    <source>
        <dbReference type="Proteomes" id="UP001519460"/>
    </source>
</evidence>
<comment type="caution">
    <text evidence="2">The sequence shown here is derived from an EMBL/GenBank/DDBJ whole genome shotgun (WGS) entry which is preliminary data.</text>
</comment>
<dbReference type="AlphaFoldDB" id="A0ABD0KDQ1"/>
<evidence type="ECO:0000313" key="2">
    <source>
        <dbReference type="EMBL" id="KAK7485208.1"/>
    </source>
</evidence>
<protein>
    <recommendedName>
        <fullName evidence="4">Secreted protein</fullName>
    </recommendedName>
</protein>
<dbReference type="Proteomes" id="UP001519460">
    <property type="component" value="Unassembled WGS sequence"/>
</dbReference>
<keyword evidence="1" id="KW-0732">Signal</keyword>
<accession>A0ABD0KDQ1</accession>